<keyword evidence="4" id="KW-1185">Reference proteome</keyword>
<keyword evidence="2" id="KW-0732">Signal</keyword>
<evidence type="ECO:0008006" key="5">
    <source>
        <dbReference type="Google" id="ProtNLM"/>
    </source>
</evidence>
<dbReference type="EMBL" id="JAJTJA010000002">
    <property type="protein sequence ID" value="KAH8704104.1"/>
    <property type="molecule type" value="Genomic_DNA"/>
</dbReference>
<organism evidence="3 4">
    <name type="scientific">Talaromyces proteolyticus</name>
    <dbReference type="NCBI Taxonomy" id="1131652"/>
    <lineage>
        <taxon>Eukaryota</taxon>
        <taxon>Fungi</taxon>
        <taxon>Dikarya</taxon>
        <taxon>Ascomycota</taxon>
        <taxon>Pezizomycotina</taxon>
        <taxon>Eurotiomycetes</taxon>
        <taxon>Eurotiomycetidae</taxon>
        <taxon>Eurotiales</taxon>
        <taxon>Trichocomaceae</taxon>
        <taxon>Talaromyces</taxon>
        <taxon>Talaromyces sect. Bacilispori</taxon>
    </lineage>
</organism>
<dbReference type="AlphaFoldDB" id="A0AAD4Q5E2"/>
<evidence type="ECO:0000256" key="1">
    <source>
        <dbReference type="SAM" id="MobiDB-lite"/>
    </source>
</evidence>
<evidence type="ECO:0000313" key="4">
    <source>
        <dbReference type="Proteomes" id="UP001201262"/>
    </source>
</evidence>
<feature type="region of interest" description="Disordered" evidence="1">
    <location>
        <begin position="218"/>
        <end position="250"/>
    </location>
</feature>
<evidence type="ECO:0000313" key="3">
    <source>
        <dbReference type="EMBL" id="KAH8704104.1"/>
    </source>
</evidence>
<reference evidence="3" key="1">
    <citation type="submission" date="2021-12" db="EMBL/GenBank/DDBJ databases">
        <title>Convergent genome expansion in fungi linked to evolution of root-endophyte symbiosis.</title>
        <authorList>
            <consortium name="DOE Joint Genome Institute"/>
            <person name="Ke Y.-H."/>
            <person name="Bonito G."/>
            <person name="Liao H.-L."/>
            <person name="Looney B."/>
            <person name="Rojas-Flechas A."/>
            <person name="Nash J."/>
            <person name="Hameed K."/>
            <person name="Schadt C."/>
            <person name="Martin F."/>
            <person name="Crous P.W."/>
            <person name="Miettinen O."/>
            <person name="Magnuson J.K."/>
            <person name="Labbe J."/>
            <person name="Jacobson D."/>
            <person name="Doktycz M.J."/>
            <person name="Veneault-Fourrey C."/>
            <person name="Kuo A."/>
            <person name="Mondo S."/>
            <person name="Calhoun S."/>
            <person name="Riley R."/>
            <person name="Ohm R."/>
            <person name="LaButti K."/>
            <person name="Andreopoulos B."/>
            <person name="Pangilinan J."/>
            <person name="Nolan M."/>
            <person name="Tritt A."/>
            <person name="Clum A."/>
            <person name="Lipzen A."/>
            <person name="Daum C."/>
            <person name="Barry K."/>
            <person name="Grigoriev I.V."/>
            <person name="Vilgalys R."/>
        </authorList>
    </citation>
    <scope>NUCLEOTIDE SEQUENCE</scope>
    <source>
        <strain evidence="3">PMI_201</strain>
    </source>
</reference>
<name>A0AAD4Q5E2_9EURO</name>
<dbReference type="Proteomes" id="UP001201262">
    <property type="component" value="Unassembled WGS sequence"/>
</dbReference>
<gene>
    <name evidence="3" type="ORF">BGW36DRAFT_355483</name>
</gene>
<dbReference type="GeneID" id="70243939"/>
<accession>A0AAD4Q5E2</accession>
<feature type="chain" id="PRO_5042158576" description="Extracellular membrane protein CFEM domain-containing protein" evidence="2">
    <location>
        <begin position="25"/>
        <end position="290"/>
    </location>
</feature>
<proteinExistence type="predicted"/>
<dbReference type="RefSeq" id="XP_046077122.1">
    <property type="nucleotide sequence ID" value="XM_046213652.1"/>
</dbReference>
<protein>
    <recommendedName>
        <fullName evidence="5">Extracellular membrane protein CFEM domain-containing protein</fullName>
    </recommendedName>
</protein>
<feature type="compositionally biased region" description="Low complexity" evidence="1">
    <location>
        <begin position="218"/>
        <end position="246"/>
    </location>
</feature>
<sequence length="290" mass="29322">MTFTNHRQLFLLLLLSSLNSCALSISLSKLEQISGVSTVCSSVWSKDVPGCISADFSSNGDGCSSFCFAGLGVISSEVQEACADAQQNFGSNTLLGRFLEGQGVSTVCSGKAGELGSGDTSTRTSTTKRHHQTTATTTAADSTSQIDDTTGTTAKPAPDTNTHPVQESTTTTETTQMTAQTTSEPSSQSSSQTTSAQPESSATDQLSQLTITAADATSGTSATITSAPISSTKTASSSTTTSEPGTAGFGGVGNAYDILGGQSGAGRVGRPLINVVAAMGFAISVTAITY</sequence>
<feature type="signal peptide" evidence="2">
    <location>
        <begin position="1"/>
        <end position="24"/>
    </location>
</feature>
<comment type="caution">
    <text evidence="3">The sequence shown here is derived from an EMBL/GenBank/DDBJ whole genome shotgun (WGS) entry which is preliminary data.</text>
</comment>
<feature type="compositionally biased region" description="Low complexity" evidence="1">
    <location>
        <begin position="133"/>
        <end position="150"/>
    </location>
</feature>
<feature type="region of interest" description="Disordered" evidence="1">
    <location>
        <begin position="109"/>
        <end position="206"/>
    </location>
</feature>
<evidence type="ECO:0000256" key="2">
    <source>
        <dbReference type="SAM" id="SignalP"/>
    </source>
</evidence>
<feature type="compositionally biased region" description="Low complexity" evidence="1">
    <location>
        <begin position="166"/>
        <end position="203"/>
    </location>
</feature>